<evidence type="ECO:0000256" key="2">
    <source>
        <dbReference type="ARBA" id="ARBA00022448"/>
    </source>
</evidence>
<evidence type="ECO:0000313" key="10">
    <source>
        <dbReference type="Proteomes" id="UP000250179"/>
    </source>
</evidence>
<evidence type="ECO:0000256" key="5">
    <source>
        <dbReference type="ARBA" id="ARBA00022692"/>
    </source>
</evidence>
<keyword evidence="4" id="KW-0997">Cell inner membrane</keyword>
<evidence type="ECO:0000256" key="8">
    <source>
        <dbReference type="SAM" id="Phobius"/>
    </source>
</evidence>
<feature type="transmembrane region" description="Helical" evidence="8">
    <location>
        <begin position="197"/>
        <end position="217"/>
    </location>
</feature>
<dbReference type="Pfam" id="PF03222">
    <property type="entry name" value="Trp_Tyr_perm"/>
    <property type="match status" value="1"/>
</dbReference>
<feature type="transmembrane region" description="Helical" evidence="8">
    <location>
        <begin position="263"/>
        <end position="285"/>
    </location>
</feature>
<dbReference type="GO" id="GO:0003333">
    <property type="term" value="P:amino acid transmembrane transport"/>
    <property type="evidence" value="ECO:0007669"/>
    <property type="project" value="InterPro"/>
</dbReference>
<dbReference type="AlphaFoldDB" id="A0A2Z2MC68"/>
<keyword evidence="5 8" id="KW-0812">Transmembrane</keyword>
<sequence>MPVSNGVERKRVTTSHGRYYSARIAAQRRKKLIVIQNIRRRKGSKGLRTSPITLEKARISEREALAVLVGTQIGAGVLGLPYAAAKVGLIPAIGVLIGVMALMLGTAFITLRFSAEMGGAQMSTIAQKKLGKAGGWLMYLSITLMSFGALLAYVAGMGQVFSSLFGVSETVGGVIFWVLASIVVYHGLEASGKTELIMSYVMLALFVGVTLMLVPHARLENGLYADLSGLLSITGVAIFALGCHTIIPDVYKGLGSYEKTKRVVVLAFLIPTAIYAVFMASFLLVFGRGTPEVATQGLETLYGRIGWLTGNLIPLLAITTSYIGIALAQQSNSEEFVRLKRPLAWGLTVIPPALVYFAGIRNFADVLAFAGDTGDMLAFIVLPLLIWGVEKIRGLRARAEEKAPRPLPSP</sequence>
<feature type="transmembrane region" description="Helical" evidence="8">
    <location>
        <begin position="342"/>
        <end position="360"/>
    </location>
</feature>
<feature type="transmembrane region" description="Helical" evidence="8">
    <location>
        <begin position="90"/>
        <end position="115"/>
    </location>
</feature>
<feature type="transmembrane region" description="Helical" evidence="8">
    <location>
        <begin position="305"/>
        <end position="330"/>
    </location>
</feature>
<reference evidence="9 10" key="1">
    <citation type="submission" date="2016-03" db="EMBL/GenBank/DDBJ databases">
        <title>Complete genome sequence of Thermococcus profundus strain DT5432.</title>
        <authorList>
            <person name="Oger P.M."/>
        </authorList>
    </citation>
    <scope>NUCLEOTIDE SEQUENCE [LARGE SCALE GENOMIC DNA]</scope>
    <source>
        <strain evidence="9 10">DT 5432</strain>
    </source>
</reference>
<keyword evidence="6 8" id="KW-1133">Transmembrane helix</keyword>
<feature type="transmembrane region" description="Helical" evidence="8">
    <location>
        <begin position="161"/>
        <end position="185"/>
    </location>
</feature>
<evidence type="ECO:0000256" key="3">
    <source>
        <dbReference type="ARBA" id="ARBA00022475"/>
    </source>
</evidence>
<dbReference type="PANTHER" id="PTHR32195:SF26">
    <property type="entry name" value="TRYPTOPHAN OR TYROSINE TRANSPORTER PROTEIN"/>
    <property type="match status" value="1"/>
</dbReference>
<feature type="transmembrane region" description="Helical" evidence="8">
    <location>
        <begin position="136"/>
        <end position="155"/>
    </location>
</feature>
<evidence type="ECO:0000313" key="9">
    <source>
        <dbReference type="EMBL" id="ASJ03079.1"/>
    </source>
</evidence>
<accession>A0A2Z2MC68</accession>
<dbReference type="Proteomes" id="UP000250179">
    <property type="component" value="Chromosome"/>
</dbReference>
<dbReference type="GeneID" id="33320217"/>
<dbReference type="EMBL" id="CP014862">
    <property type="protein sequence ID" value="ASJ03079.1"/>
    <property type="molecule type" value="Genomic_DNA"/>
</dbReference>
<organism evidence="9 10">
    <name type="scientific">Thermococcus profundus</name>
    <dbReference type="NCBI Taxonomy" id="49899"/>
    <lineage>
        <taxon>Archaea</taxon>
        <taxon>Methanobacteriati</taxon>
        <taxon>Methanobacteriota</taxon>
        <taxon>Thermococci</taxon>
        <taxon>Thermococcales</taxon>
        <taxon>Thermococcaceae</taxon>
        <taxon>Thermococcus</taxon>
    </lineage>
</organism>
<evidence type="ECO:0000256" key="6">
    <source>
        <dbReference type="ARBA" id="ARBA00022989"/>
    </source>
</evidence>
<dbReference type="PANTHER" id="PTHR32195">
    <property type="entry name" value="OS07G0662800 PROTEIN"/>
    <property type="match status" value="1"/>
</dbReference>
<dbReference type="GO" id="GO:0005886">
    <property type="term" value="C:plasma membrane"/>
    <property type="evidence" value="ECO:0007669"/>
    <property type="project" value="UniProtKB-SubCell"/>
</dbReference>
<dbReference type="InterPro" id="IPR018227">
    <property type="entry name" value="Amino_acid_transport_2"/>
</dbReference>
<feature type="transmembrane region" description="Helical" evidence="8">
    <location>
        <begin position="64"/>
        <end position="84"/>
    </location>
</feature>
<feature type="transmembrane region" description="Helical" evidence="8">
    <location>
        <begin position="366"/>
        <end position="389"/>
    </location>
</feature>
<gene>
    <name evidence="9" type="ORF">A3L09_07340</name>
</gene>
<name>A0A2Z2MC68_THEPR</name>
<dbReference type="Gene3D" id="1.20.1740.10">
    <property type="entry name" value="Amino acid/polyamine transporter I"/>
    <property type="match status" value="1"/>
</dbReference>
<evidence type="ECO:0000256" key="1">
    <source>
        <dbReference type="ARBA" id="ARBA00004429"/>
    </source>
</evidence>
<keyword evidence="10" id="KW-1185">Reference proteome</keyword>
<dbReference type="RefSeq" id="WP_088858334.1">
    <property type="nucleotide sequence ID" value="NZ_CP014862.1"/>
</dbReference>
<keyword evidence="3" id="KW-1003">Cell membrane</keyword>
<comment type="subcellular location">
    <subcellularLocation>
        <location evidence="1">Cell inner membrane</location>
        <topology evidence="1">Multi-pass membrane protein</topology>
    </subcellularLocation>
</comment>
<dbReference type="KEGG" id="tprf:A3L09_07340"/>
<proteinExistence type="predicted"/>
<evidence type="ECO:0000256" key="7">
    <source>
        <dbReference type="ARBA" id="ARBA00023136"/>
    </source>
</evidence>
<feature type="transmembrane region" description="Helical" evidence="8">
    <location>
        <begin position="229"/>
        <end position="251"/>
    </location>
</feature>
<protein>
    <submittedName>
        <fullName evidence="9">Amino acid permease</fullName>
    </submittedName>
</protein>
<keyword evidence="2" id="KW-0813">Transport</keyword>
<evidence type="ECO:0000256" key="4">
    <source>
        <dbReference type="ARBA" id="ARBA00022519"/>
    </source>
</evidence>
<dbReference type="OrthoDB" id="103580at2157"/>
<keyword evidence="7 8" id="KW-0472">Membrane</keyword>